<organism evidence="1 2">
    <name type="scientific">Brachionus plicatilis</name>
    <name type="common">Marine rotifer</name>
    <name type="synonym">Brachionus muelleri</name>
    <dbReference type="NCBI Taxonomy" id="10195"/>
    <lineage>
        <taxon>Eukaryota</taxon>
        <taxon>Metazoa</taxon>
        <taxon>Spiralia</taxon>
        <taxon>Gnathifera</taxon>
        <taxon>Rotifera</taxon>
        <taxon>Eurotatoria</taxon>
        <taxon>Monogononta</taxon>
        <taxon>Pseudotrocha</taxon>
        <taxon>Ploima</taxon>
        <taxon>Brachionidae</taxon>
        <taxon>Brachionus</taxon>
    </lineage>
</organism>
<reference evidence="1 2" key="1">
    <citation type="journal article" date="2018" name="Sci. Rep.">
        <title>Genomic signatures of local adaptation to the degree of environmental predictability in rotifers.</title>
        <authorList>
            <person name="Franch-Gras L."/>
            <person name="Hahn C."/>
            <person name="Garcia-Roger E.M."/>
            <person name="Carmona M.J."/>
            <person name="Serra M."/>
            <person name="Gomez A."/>
        </authorList>
    </citation>
    <scope>NUCLEOTIDE SEQUENCE [LARGE SCALE GENOMIC DNA]</scope>
    <source>
        <strain evidence="1">HYR1</strain>
    </source>
</reference>
<accession>A0A3M7T8S3</accession>
<dbReference type="Proteomes" id="UP000276133">
    <property type="component" value="Unassembled WGS sequence"/>
</dbReference>
<dbReference type="EMBL" id="REGN01000125">
    <property type="protein sequence ID" value="RNA44287.1"/>
    <property type="molecule type" value="Genomic_DNA"/>
</dbReference>
<comment type="caution">
    <text evidence="1">The sequence shown here is derived from an EMBL/GenBank/DDBJ whole genome shotgun (WGS) entry which is preliminary data.</text>
</comment>
<dbReference type="SUPFAM" id="SSF49723">
    <property type="entry name" value="Lipase/lipooxygenase domain (PLAT/LH2 domain)"/>
    <property type="match status" value="1"/>
</dbReference>
<evidence type="ECO:0000313" key="1">
    <source>
        <dbReference type="EMBL" id="RNA44287.1"/>
    </source>
</evidence>
<dbReference type="InterPro" id="IPR036392">
    <property type="entry name" value="PLAT/LH2_dom_sf"/>
</dbReference>
<gene>
    <name evidence="1" type="ORF">BpHYR1_030422</name>
</gene>
<dbReference type="Gene3D" id="2.60.60.20">
    <property type="entry name" value="PLAT/LH2 domain"/>
    <property type="match status" value="1"/>
</dbReference>
<protein>
    <submittedName>
        <fullName evidence="1">Uncharacterized protein</fullName>
    </submittedName>
</protein>
<name>A0A3M7T8S3_BRAPC</name>
<proteinExistence type="predicted"/>
<feature type="non-terminal residue" evidence="1">
    <location>
        <position position="1"/>
    </location>
</feature>
<sequence length="183" mass="21363">FPFDGWIRKAKQDRKTEELKARFGKKNSVIAFPNEKPKFEYKIIVSPQMTKNTEYCIEINYDIRDYDEQFDYRVEFSDAFPQSAKVFVRLTGTNGESIEFEFSEKSKSTNADNLIYDVTNFDIGEIKYATILYEDKSGDYDLKHLKITDPDGNNYLFEIDQAIRSKKERMLKGIIVSQSPLGK</sequence>
<dbReference type="AlphaFoldDB" id="A0A3M7T8S3"/>
<evidence type="ECO:0000313" key="2">
    <source>
        <dbReference type="Proteomes" id="UP000276133"/>
    </source>
</evidence>
<keyword evidence="2" id="KW-1185">Reference proteome</keyword>